<dbReference type="InterPro" id="IPR041657">
    <property type="entry name" value="HTH_17"/>
</dbReference>
<evidence type="ECO:0000313" key="3">
    <source>
        <dbReference type="Proteomes" id="UP001193389"/>
    </source>
</evidence>
<dbReference type="PANTHER" id="PTHR34585">
    <property type="match status" value="1"/>
</dbReference>
<gene>
    <name evidence="2" type="ORF">AQPE_4014</name>
</gene>
<accession>A0A5K7SED3</accession>
<keyword evidence="3" id="KW-1185">Reference proteome</keyword>
<dbReference type="InterPro" id="IPR009061">
    <property type="entry name" value="DNA-bd_dom_put_sf"/>
</dbReference>
<dbReference type="AlphaFoldDB" id="A0A5K7SED3"/>
<evidence type="ECO:0000259" key="1">
    <source>
        <dbReference type="Pfam" id="PF12728"/>
    </source>
</evidence>
<dbReference type="Pfam" id="PF12728">
    <property type="entry name" value="HTH_17"/>
    <property type="match status" value="1"/>
</dbReference>
<evidence type="ECO:0000313" key="2">
    <source>
        <dbReference type="EMBL" id="BBE19826.1"/>
    </source>
</evidence>
<organism evidence="2 3">
    <name type="scientific">Aquipluma nitroreducens</name>
    <dbReference type="NCBI Taxonomy" id="2010828"/>
    <lineage>
        <taxon>Bacteria</taxon>
        <taxon>Pseudomonadati</taxon>
        <taxon>Bacteroidota</taxon>
        <taxon>Bacteroidia</taxon>
        <taxon>Marinilabiliales</taxon>
        <taxon>Prolixibacteraceae</taxon>
        <taxon>Aquipluma</taxon>
    </lineage>
</organism>
<dbReference type="Proteomes" id="UP001193389">
    <property type="component" value="Chromosome"/>
</dbReference>
<reference evidence="2" key="1">
    <citation type="journal article" date="2020" name="Int. J. Syst. Evol. Microbiol.">
        <title>Aquipluma nitroreducens gen. nov. sp. nov., a novel facultatively anaerobic bacterium isolated from a freshwater lake.</title>
        <authorList>
            <person name="Watanabe M."/>
            <person name="Kojima H."/>
            <person name="Fukui M."/>
        </authorList>
    </citation>
    <scope>NUCLEOTIDE SEQUENCE</scope>
    <source>
        <strain evidence="2">MeG22</strain>
    </source>
</reference>
<dbReference type="RefSeq" id="WP_318348038.1">
    <property type="nucleotide sequence ID" value="NZ_AP018694.1"/>
</dbReference>
<feature type="domain" description="Helix-turn-helix" evidence="1">
    <location>
        <begin position="37"/>
        <end position="84"/>
    </location>
</feature>
<proteinExistence type="predicted"/>
<dbReference type="KEGG" id="anf:AQPE_4014"/>
<protein>
    <recommendedName>
        <fullName evidence="1">Helix-turn-helix domain-containing protein</fullName>
    </recommendedName>
</protein>
<name>A0A5K7SED3_9BACT</name>
<dbReference type="EMBL" id="AP018694">
    <property type="protein sequence ID" value="BBE19826.1"/>
    <property type="molecule type" value="Genomic_DNA"/>
</dbReference>
<dbReference type="PANTHER" id="PTHR34585:SF22">
    <property type="entry name" value="HELIX-TURN-HELIX DOMAIN-CONTAINING PROTEIN"/>
    <property type="match status" value="1"/>
</dbReference>
<sequence length="98" mass="11639">MPSEIITTDDLREFKIELLTELRKMLNEQRGQPAKKWLKSYEVKKLLSISPGTLQNLRVNGTLPFTKIGGQMFYDYEDIRKMLEPTQKQKRFSFDLKR</sequence>
<dbReference type="SUPFAM" id="SSF46955">
    <property type="entry name" value="Putative DNA-binding domain"/>
    <property type="match status" value="1"/>
</dbReference>